<keyword evidence="1" id="KW-0472">Membrane</keyword>
<feature type="transmembrane region" description="Helical" evidence="1">
    <location>
        <begin position="83"/>
        <end position="102"/>
    </location>
</feature>
<reference evidence="2" key="1">
    <citation type="journal article" date="2021" name="Proc. Natl. Acad. Sci. U.S.A.">
        <title>Global biogeography of chemosynthetic symbionts reveals both localized and globally distributed symbiont groups. .</title>
        <authorList>
            <person name="Osvatic J.T."/>
            <person name="Wilkins L.G.E."/>
            <person name="Leibrecht L."/>
            <person name="Leray M."/>
            <person name="Zauner S."/>
            <person name="Polzin J."/>
            <person name="Camacho Y."/>
            <person name="Gros O."/>
            <person name="van Gils J.A."/>
            <person name="Eisen J.A."/>
            <person name="Petersen J.M."/>
            <person name="Yuen B."/>
        </authorList>
    </citation>
    <scope>NUCLEOTIDE SEQUENCE</scope>
    <source>
        <strain evidence="2">MAGclacostrist064TRANS</strain>
    </source>
</reference>
<dbReference type="Proteomes" id="UP000886667">
    <property type="component" value="Unassembled WGS sequence"/>
</dbReference>
<evidence type="ECO:0000256" key="1">
    <source>
        <dbReference type="SAM" id="Phobius"/>
    </source>
</evidence>
<protein>
    <submittedName>
        <fullName evidence="2">Uncharacterized protein</fullName>
    </submittedName>
</protein>
<evidence type="ECO:0000313" key="2">
    <source>
        <dbReference type="EMBL" id="MCG7945107.1"/>
    </source>
</evidence>
<name>A0A9E4K9Z9_9GAMM</name>
<dbReference type="EMBL" id="JAEPCM010000030">
    <property type="protein sequence ID" value="MCG7945107.1"/>
    <property type="molecule type" value="Genomic_DNA"/>
</dbReference>
<evidence type="ECO:0000313" key="3">
    <source>
        <dbReference type="Proteomes" id="UP000886667"/>
    </source>
</evidence>
<accession>A0A9E4K9Z9</accession>
<sequence length="106" mass="11051">MVSKLGVSILIGIGAGIIDITPGVMSGVDIRVTVAGFSFWVTTALVIAYISLPMQHWQKGLIIALLLAIPGVVLLSLVHPDSVIPMIVLTVILGALVGFLTGKYAN</sequence>
<feature type="transmembrane region" description="Helical" evidence="1">
    <location>
        <begin position="59"/>
        <end position="77"/>
    </location>
</feature>
<feature type="transmembrane region" description="Helical" evidence="1">
    <location>
        <begin position="34"/>
        <end position="52"/>
    </location>
</feature>
<dbReference type="AlphaFoldDB" id="A0A9E4K9Z9"/>
<proteinExistence type="predicted"/>
<organism evidence="2 3">
    <name type="scientific">Candidatus Thiodiazotropha taylori</name>
    <dbReference type="NCBI Taxonomy" id="2792791"/>
    <lineage>
        <taxon>Bacteria</taxon>
        <taxon>Pseudomonadati</taxon>
        <taxon>Pseudomonadota</taxon>
        <taxon>Gammaproteobacteria</taxon>
        <taxon>Chromatiales</taxon>
        <taxon>Sedimenticolaceae</taxon>
        <taxon>Candidatus Thiodiazotropha</taxon>
    </lineage>
</organism>
<gene>
    <name evidence="2" type="ORF">JAZ07_02035</name>
</gene>
<keyword evidence="1" id="KW-0812">Transmembrane</keyword>
<feature type="transmembrane region" description="Helical" evidence="1">
    <location>
        <begin position="7"/>
        <end position="28"/>
    </location>
</feature>
<keyword evidence="1" id="KW-1133">Transmembrane helix</keyword>
<comment type="caution">
    <text evidence="2">The sequence shown here is derived from an EMBL/GenBank/DDBJ whole genome shotgun (WGS) entry which is preliminary data.</text>
</comment>